<dbReference type="Pfam" id="PF01171">
    <property type="entry name" value="ATP_bind_3"/>
    <property type="match status" value="1"/>
</dbReference>
<feature type="domain" description="tRNA(Ile)-lysidine/2-thiocytidine synthase N-terminal" evidence="8">
    <location>
        <begin position="38"/>
        <end position="217"/>
    </location>
</feature>
<comment type="function">
    <text evidence="6">Ligates lysine onto the cytidine present at position 34 of the AUA codon-specific tRNA(Ile) that contains the anticodon CAU, in an ATP-dependent manner. Cytidine is converted to lysidine, thus changing the amino acid specificity of the tRNA from methionine to isoleucine.</text>
</comment>
<evidence type="ECO:0000256" key="7">
    <source>
        <dbReference type="SAM" id="MobiDB-lite"/>
    </source>
</evidence>
<dbReference type="GO" id="GO:0005737">
    <property type="term" value="C:cytoplasm"/>
    <property type="evidence" value="ECO:0007669"/>
    <property type="project" value="UniProtKB-SubCell"/>
</dbReference>
<evidence type="ECO:0000256" key="3">
    <source>
        <dbReference type="ARBA" id="ARBA00022741"/>
    </source>
</evidence>
<keyword evidence="10" id="KW-1185">Reference proteome</keyword>
<dbReference type="Proteomes" id="UP000198324">
    <property type="component" value="Unassembled WGS sequence"/>
</dbReference>
<dbReference type="EC" id="6.3.4.19" evidence="6"/>
<feature type="binding site" evidence="6">
    <location>
        <begin position="43"/>
        <end position="48"/>
    </location>
    <ligand>
        <name>ATP</name>
        <dbReference type="ChEBI" id="CHEBI:30616"/>
    </ligand>
</feature>
<evidence type="ECO:0000256" key="6">
    <source>
        <dbReference type="HAMAP-Rule" id="MF_01161"/>
    </source>
</evidence>
<comment type="domain">
    <text evidence="6">The N-terminal region contains the highly conserved SGGXDS motif, predicted to be a P-loop motif involved in ATP binding.</text>
</comment>
<feature type="region of interest" description="Disordered" evidence="7">
    <location>
        <begin position="256"/>
        <end position="277"/>
    </location>
</feature>
<dbReference type="HAMAP" id="MF_01161">
    <property type="entry name" value="tRNA_Ile_lys_synt"/>
    <property type="match status" value="1"/>
</dbReference>
<gene>
    <name evidence="6" type="primary">tilS</name>
    <name evidence="9" type="ORF">SAMN04488503_0045</name>
</gene>
<name>A0A239CZW3_9BACT</name>
<dbReference type="EMBL" id="FZOC01000010">
    <property type="protein sequence ID" value="SNS25607.1"/>
    <property type="molecule type" value="Genomic_DNA"/>
</dbReference>
<keyword evidence="3 6" id="KW-0547">Nucleotide-binding</keyword>
<evidence type="ECO:0000256" key="1">
    <source>
        <dbReference type="ARBA" id="ARBA00022598"/>
    </source>
</evidence>
<dbReference type="PANTHER" id="PTHR43033:SF1">
    <property type="entry name" value="TRNA(ILE)-LYSIDINE SYNTHASE-RELATED"/>
    <property type="match status" value="1"/>
</dbReference>
<evidence type="ECO:0000313" key="9">
    <source>
        <dbReference type="EMBL" id="SNS25607.1"/>
    </source>
</evidence>
<keyword evidence="4 6" id="KW-0067">ATP-binding</keyword>
<dbReference type="InterPro" id="IPR012795">
    <property type="entry name" value="tRNA_Ile_lys_synt_N"/>
</dbReference>
<comment type="subcellular location">
    <subcellularLocation>
        <location evidence="6">Cytoplasm</location>
    </subcellularLocation>
</comment>
<dbReference type="OrthoDB" id="9807403at2"/>
<dbReference type="CDD" id="cd01992">
    <property type="entry name" value="TilS_N"/>
    <property type="match status" value="1"/>
</dbReference>
<dbReference type="InterPro" id="IPR014729">
    <property type="entry name" value="Rossmann-like_a/b/a_fold"/>
</dbReference>
<dbReference type="Gene3D" id="3.40.50.620">
    <property type="entry name" value="HUPs"/>
    <property type="match status" value="1"/>
</dbReference>
<dbReference type="GO" id="GO:0032267">
    <property type="term" value="F:tRNA(Ile)-lysidine synthase activity"/>
    <property type="evidence" value="ECO:0007669"/>
    <property type="project" value="UniProtKB-EC"/>
</dbReference>
<evidence type="ECO:0000256" key="5">
    <source>
        <dbReference type="ARBA" id="ARBA00048539"/>
    </source>
</evidence>
<reference evidence="9 10" key="1">
    <citation type="submission" date="2017-06" db="EMBL/GenBank/DDBJ databases">
        <authorList>
            <person name="Kim H.J."/>
            <person name="Triplett B.A."/>
        </authorList>
    </citation>
    <scope>NUCLEOTIDE SEQUENCE [LARGE SCALE GENOMIC DNA]</scope>
    <source>
        <strain evidence="9 10">DSM 13116</strain>
    </source>
</reference>
<dbReference type="InterPro" id="IPR011063">
    <property type="entry name" value="TilS/TtcA_N"/>
</dbReference>
<dbReference type="NCBIfam" id="TIGR02432">
    <property type="entry name" value="lysidine_TilS_N"/>
    <property type="match status" value="1"/>
</dbReference>
<evidence type="ECO:0000256" key="4">
    <source>
        <dbReference type="ARBA" id="ARBA00022840"/>
    </source>
</evidence>
<comment type="catalytic activity">
    <reaction evidence="5 6">
        <text>cytidine(34) in tRNA(Ile2) + L-lysine + ATP = lysidine(34) in tRNA(Ile2) + AMP + diphosphate + H(+)</text>
        <dbReference type="Rhea" id="RHEA:43744"/>
        <dbReference type="Rhea" id="RHEA-COMP:10625"/>
        <dbReference type="Rhea" id="RHEA-COMP:10670"/>
        <dbReference type="ChEBI" id="CHEBI:15378"/>
        <dbReference type="ChEBI" id="CHEBI:30616"/>
        <dbReference type="ChEBI" id="CHEBI:32551"/>
        <dbReference type="ChEBI" id="CHEBI:33019"/>
        <dbReference type="ChEBI" id="CHEBI:82748"/>
        <dbReference type="ChEBI" id="CHEBI:83665"/>
        <dbReference type="ChEBI" id="CHEBI:456215"/>
        <dbReference type="EC" id="6.3.4.19"/>
    </reaction>
</comment>
<dbReference type="PANTHER" id="PTHR43033">
    <property type="entry name" value="TRNA(ILE)-LYSIDINE SYNTHASE-RELATED"/>
    <property type="match status" value="1"/>
</dbReference>
<sequence length="348" mass="38897">MPGPPCLQDLSPKWARFCLGIERFSRQILGRSFAQATCVLGLSGGVDSTSLLAIAAMLCHRSRGSLVAVHLDHCLRAESALDAAFVRNTCEKWDIPLVEERIDVGRMARDQGCGLEEAGRRARYDLLERVRQERDAQIVLLAHQLNDLAEDQLMRLVRGTGWPALGGMAAYDPERRLLRPLLLTPKAVLEDFLNAVKHPWREDTTNAEPCATRNRVRLDVLPSLLRENPAYLKAAARLWRQARIDQKHWDATLHAALPKPAPDTQEGERSLSSTLLSESSPPLRLRLYKSVLDSLGPGQSQCDALFRLDELWAMGVCGKTIRFPGDKEARIGKAGIRFRVIDRKKECG</sequence>
<dbReference type="GO" id="GO:0005524">
    <property type="term" value="F:ATP binding"/>
    <property type="evidence" value="ECO:0007669"/>
    <property type="project" value="UniProtKB-UniRule"/>
</dbReference>
<comment type="similarity">
    <text evidence="6">Belongs to the tRNA(Ile)-lysidine synthase family.</text>
</comment>
<keyword evidence="6" id="KW-0963">Cytoplasm</keyword>
<dbReference type="AlphaFoldDB" id="A0A239CZW3"/>
<dbReference type="InterPro" id="IPR012094">
    <property type="entry name" value="tRNA_Ile_lys_synt"/>
</dbReference>
<evidence type="ECO:0000259" key="8">
    <source>
        <dbReference type="Pfam" id="PF01171"/>
    </source>
</evidence>
<keyword evidence="2 6" id="KW-0819">tRNA processing</keyword>
<evidence type="ECO:0000256" key="2">
    <source>
        <dbReference type="ARBA" id="ARBA00022694"/>
    </source>
</evidence>
<organism evidence="9 10">
    <name type="scientific">Humidesulfovibrio mexicanus</name>
    <dbReference type="NCBI Taxonomy" id="147047"/>
    <lineage>
        <taxon>Bacteria</taxon>
        <taxon>Pseudomonadati</taxon>
        <taxon>Thermodesulfobacteriota</taxon>
        <taxon>Desulfovibrionia</taxon>
        <taxon>Desulfovibrionales</taxon>
        <taxon>Desulfovibrionaceae</taxon>
        <taxon>Humidesulfovibrio</taxon>
    </lineage>
</organism>
<keyword evidence="1 6" id="KW-0436">Ligase</keyword>
<accession>A0A239CZW3</accession>
<proteinExistence type="inferred from homology"/>
<protein>
    <recommendedName>
        <fullName evidence="6">tRNA(Ile)-lysidine synthase</fullName>
        <ecNumber evidence="6">6.3.4.19</ecNumber>
    </recommendedName>
    <alternativeName>
        <fullName evidence="6">tRNA(Ile)-2-lysyl-cytidine synthase</fullName>
    </alternativeName>
    <alternativeName>
        <fullName evidence="6">tRNA(Ile)-lysidine synthetase</fullName>
    </alternativeName>
</protein>
<evidence type="ECO:0000313" key="10">
    <source>
        <dbReference type="Proteomes" id="UP000198324"/>
    </source>
</evidence>
<dbReference type="SUPFAM" id="SSF52402">
    <property type="entry name" value="Adenine nucleotide alpha hydrolases-like"/>
    <property type="match status" value="1"/>
</dbReference>
<dbReference type="GO" id="GO:0006400">
    <property type="term" value="P:tRNA modification"/>
    <property type="evidence" value="ECO:0007669"/>
    <property type="project" value="UniProtKB-UniRule"/>
</dbReference>